<dbReference type="Pfam" id="PF04655">
    <property type="entry name" value="APH_6_hur"/>
    <property type="match status" value="1"/>
</dbReference>
<keyword evidence="1" id="KW-0808">Transferase</keyword>
<dbReference type="GO" id="GO:0019748">
    <property type="term" value="P:secondary metabolic process"/>
    <property type="evidence" value="ECO:0007669"/>
    <property type="project" value="InterPro"/>
</dbReference>
<protein>
    <submittedName>
        <fullName evidence="1">Phosphotransferase</fullName>
    </submittedName>
</protein>
<dbReference type="Proteomes" id="UP000437709">
    <property type="component" value="Unassembled WGS sequence"/>
</dbReference>
<evidence type="ECO:0000313" key="1">
    <source>
        <dbReference type="EMBL" id="MPV35754.1"/>
    </source>
</evidence>
<keyword evidence="2" id="KW-1185">Reference proteome</keyword>
<dbReference type="SUPFAM" id="SSF56112">
    <property type="entry name" value="Protein kinase-like (PK-like)"/>
    <property type="match status" value="1"/>
</dbReference>
<dbReference type="RefSeq" id="WP_152814834.1">
    <property type="nucleotide sequence ID" value="NZ_WHPC01000003.1"/>
</dbReference>
<accession>A0A6N7EKF6</accession>
<dbReference type="InterPro" id="IPR011009">
    <property type="entry name" value="Kinase-like_dom_sf"/>
</dbReference>
<dbReference type="OrthoDB" id="3638028at2"/>
<gene>
    <name evidence="1" type="ORF">GB881_01595</name>
</gene>
<proteinExistence type="predicted"/>
<dbReference type="Gene3D" id="3.90.1200.10">
    <property type="match status" value="1"/>
</dbReference>
<comment type="caution">
    <text evidence="1">The sequence shown here is derived from an EMBL/GenBank/DDBJ whole genome shotgun (WGS) entry which is preliminary data.</text>
</comment>
<dbReference type="InterPro" id="IPR006748">
    <property type="entry name" value="NH2Glyco/OHUrea_AB-resist_kin"/>
</dbReference>
<evidence type="ECO:0000313" key="2">
    <source>
        <dbReference type="Proteomes" id="UP000437709"/>
    </source>
</evidence>
<dbReference type="AlphaFoldDB" id="A0A6N7EKF6"/>
<dbReference type="EMBL" id="WHPC01000003">
    <property type="protein sequence ID" value="MPV35754.1"/>
    <property type="molecule type" value="Genomic_DNA"/>
</dbReference>
<name>A0A6N7EKF6_9MICO</name>
<sequence>MSSPDVVQVPDAMRRELSPTADGPAWLARLPELVDRARTRWGLRLGEPFESGVAAWTAPARTRHGEDAVVKIVFPHAEAAHEATALALWSGRGGAELLDHDADAWTLLLRRHRPGHGLEEDRPLLEQRPEARLDVAAELLGRLHAAPVAELSQAVTALTTCATTAAELVRERSQRHGPALGADPGLLAAAAELWEELPATARSTVVVHGDLNPGNLVADDATGTRTWVAIDPKPMVGDPDFDPWPLLSQVAEPFRAESPVALLRGRTRVVCAAAGLDPGRVAAWAMARAAESALWRAAEQGDRTGALAELDQARIWSRLAV</sequence>
<organism evidence="1 2">
    <name type="scientific">Georgenia subflava</name>
    <dbReference type="NCBI Taxonomy" id="1622177"/>
    <lineage>
        <taxon>Bacteria</taxon>
        <taxon>Bacillati</taxon>
        <taxon>Actinomycetota</taxon>
        <taxon>Actinomycetes</taxon>
        <taxon>Micrococcales</taxon>
        <taxon>Bogoriellaceae</taxon>
        <taxon>Georgenia</taxon>
    </lineage>
</organism>
<dbReference type="GO" id="GO:0016773">
    <property type="term" value="F:phosphotransferase activity, alcohol group as acceptor"/>
    <property type="evidence" value="ECO:0007669"/>
    <property type="project" value="InterPro"/>
</dbReference>
<reference evidence="1 2" key="1">
    <citation type="submission" date="2019-10" db="EMBL/GenBank/DDBJ databases">
        <title>Georgenia wutianyii sp. nov. and Georgenia yuyongxinii sp. nov. isolated from plateau pika (Ochotona curzoniae) in the Qinghai-Tibet plateau of China.</title>
        <authorList>
            <person name="Tian Z."/>
        </authorList>
    </citation>
    <scope>NUCLEOTIDE SEQUENCE [LARGE SCALE GENOMIC DNA]</scope>
    <source>
        <strain evidence="1 2">JCM 19765</strain>
    </source>
</reference>